<feature type="domain" description="Thioesterase" evidence="2">
    <location>
        <begin position="176"/>
        <end position="250"/>
    </location>
</feature>
<dbReference type="PANTHER" id="PTHR47260:SF1">
    <property type="entry name" value="UPF0644 PROTEIN PB2B4.06"/>
    <property type="match status" value="1"/>
</dbReference>
<gene>
    <name evidence="3" type="ORF">EVJ58_g1025</name>
</gene>
<dbReference type="STRING" id="34475.A0A4Y9Z0S4"/>
<dbReference type="Proteomes" id="UP000298390">
    <property type="component" value="Unassembled WGS sequence"/>
</dbReference>
<dbReference type="PANTHER" id="PTHR47260">
    <property type="entry name" value="UPF0644 PROTEIN PB2B4.06"/>
    <property type="match status" value="1"/>
</dbReference>
<evidence type="ECO:0000313" key="4">
    <source>
        <dbReference type="Proteomes" id="UP000298390"/>
    </source>
</evidence>
<sequence length="310" mass="33311">MLRGTLANLALRRTTAQLRSRLGQRFASTSGEASSSSSSFLKTVGKISLYTSIAGAAYTIGSLCPPTLATYISPRPAPAPLHPEAPEAVAYVESLEDTLQRLPLLQRLRETTSPDEWYEARPYAKIPRERRINSLTAGSLNGPGKLALPPLVRAKRDNSEGMVFVHVGSALCGHEGIVHGGLLATLLDETLGRQALINLPEKIGVTAYLHLTYKAPTRADQFLVIKTRLIEAKGRKSKVAGAIEDMDGNVLVEAEALFIQPKYAKLLNTARMRELIGEPENSREPIGEGANAPVPVSPPSGPPLVRGARA</sequence>
<dbReference type="EMBL" id="SEKV01000031">
    <property type="protein sequence ID" value="TFY68416.1"/>
    <property type="molecule type" value="Genomic_DNA"/>
</dbReference>
<dbReference type="SUPFAM" id="SSF54637">
    <property type="entry name" value="Thioesterase/thiol ester dehydrase-isomerase"/>
    <property type="match status" value="1"/>
</dbReference>
<comment type="caution">
    <text evidence="3">The sequence shown here is derived from an EMBL/GenBank/DDBJ whole genome shotgun (WGS) entry which is preliminary data.</text>
</comment>
<protein>
    <recommendedName>
        <fullName evidence="2">Thioesterase domain-containing protein</fullName>
    </recommendedName>
</protein>
<dbReference type="Pfam" id="PF03061">
    <property type="entry name" value="4HBT"/>
    <property type="match status" value="1"/>
</dbReference>
<feature type="region of interest" description="Disordered" evidence="1">
    <location>
        <begin position="279"/>
        <end position="310"/>
    </location>
</feature>
<dbReference type="AlphaFoldDB" id="A0A4Y9Z0S4"/>
<evidence type="ECO:0000256" key="1">
    <source>
        <dbReference type="SAM" id="MobiDB-lite"/>
    </source>
</evidence>
<dbReference type="InterPro" id="IPR006683">
    <property type="entry name" value="Thioestr_dom"/>
</dbReference>
<dbReference type="InterPro" id="IPR029069">
    <property type="entry name" value="HotDog_dom_sf"/>
</dbReference>
<dbReference type="Gene3D" id="3.10.129.10">
    <property type="entry name" value="Hotdog Thioesterase"/>
    <property type="match status" value="1"/>
</dbReference>
<accession>A0A4Y9Z0S4</accession>
<proteinExistence type="predicted"/>
<name>A0A4Y9Z0S4_9APHY</name>
<dbReference type="InterPro" id="IPR052061">
    <property type="entry name" value="PTE-AB_protein"/>
</dbReference>
<evidence type="ECO:0000313" key="3">
    <source>
        <dbReference type="EMBL" id="TFY68416.1"/>
    </source>
</evidence>
<reference evidence="3 4" key="1">
    <citation type="submission" date="2019-01" db="EMBL/GenBank/DDBJ databases">
        <title>Genome sequencing of the rare red list fungi Fomitopsis rosea.</title>
        <authorList>
            <person name="Buettner E."/>
            <person name="Kellner H."/>
        </authorList>
    </citation>
    <scope>NUCLEOTIDE SEQUENCE [LARGE SCALE GENOMIC DNA]</scope>
    <source>
        <strain evidence="3 4">DSM 105464</strain>
    </source>
</reference>
<dbReference type="CDD" id="cd03443">
    <property type="entry name" value="PaaI_thioesterase"/>
    <property type="match status" value="1"/>
</dbReference>
<organism evidence="3 4">
    <name type="scientific">Rhodofomes roseus</name>
    <dbReference type="NCBI Taxonomy" id="34475"/>
    <lineage>
        <taxon>Eukaryota</taxon>
        <taxon>Fungi</taxon>
        <taxon>Dikarya</taxon>
        <taxon>Basidiomycota</taxon>
        <taxon>Agaricomycotina</taxon>
        <taxon>Agaricomycetes</taxon>
        <taxon>Polyporales</taxon>
        <taxon>Rhodofomes</taxon>
    </lineage>
</organism>
<evidence type="ECO:0000259" key="2">
    <source>
        <dbReference type="Pfam" id="PF03061"/>
    </source>
</evidence>